<sequence length="168" mass="17857">MNGASAGSGVDRLLRVSIRVIPFVGLVGTIVSTAVDSATPGGAFGHDLLENSILWMIGVQGWMTGFGHMFFGEPIAESIGWPTRTPWQWEVGLASLATGVLGVIASGFGTEFWLATIIAFAVFYLGAAAGHVREMVVHRNFAPGNAGPIFFFDVIVPIYLIVLYVVVT</sequence>
<dbReference type="EMBL" id="CP033972">
    <property type="protein sequence ID" value="AZG48604.1"/>
    <property type="molecule type" value="Genomic_DNA"/>
</dbReference>
<evidence type="ECO:0000256" key="1">
    <source>
        <dbReference type="SAM" id="Phobius"/>
    </source>
</evidence>
<keyword evidence="3" id="KW-1185">Reference proteome</keyword>
<keyword evidence="1" id="KW-0812">Transmembrane</keyword>
<dbReference type="AlphaFoldDB" id="A0A3G8JTX2"/>
<organism evidence="2 3">
    <name type="scientific">Gordonia insulae</name>
    <dbReference type="NCBI Taxonomy" id="2420509"/>
    <lineage>
        <taxon>Bacteria</taxon>
        <taxon>Bacillati</taxon>
        <taxon>Actinomycetota</taxon>
        <taxon>Actinomycetes</taxon>
        <taxon>Mycobacteriales</taxon>
        <taxon>Gordoniaceae</taxon>
        <taxon>Gordonia</taxon>
    </lineage>
</organism>
<dbReference type="RefSeq" id="WP_124710784.1">
    <property type="nucleotide sequence ID" value="NZ_CP033972.1"/>
</dbReference>
<gene>
    <name evidence="2" type="ORF">D7316_05222</name>
</gene>
<protein>
    <submittedName>
        <fullName evidence="2">Uncharacterized protein</fullName>
    </submittedName>
</protein>
<dbReference type="OrthoDB" id="281633at2"/>
<feature type="transmembrane region" description="Helical" evidence="1">
    <location>
        <begin position="112"/>
        <end position="132"/>
    </location>
</feature>
<dbReference type="InterPro" id="IPR046740">
    <property type="entry name" value="DUF6790"/>
</dbReference>
<evidence type="ECO:0000313" key="3">
    <source>
        <dbReference type="Proteomes" id="UP000271469"/>
    </source>
</evidence>
<dbReference type="Proteomes" id="UP000271469">
    <property type="component" value="Chromosome"/>
</dbReference>
<dbReference type="KEGG" id="gom:D7316_05222"/>
<feature type="transmembrane region" description="Helical" evidence="1">
    <location>
        <begin position="53"/>
        <end position="75"/>
    </location>
</feature>
<feature type="transmembrane region" description="Helical" evidence="1">
    <location>
        <begin position="12"/>
        <end position="33"/>
    </location>
</feature>
<keyword evidence="1" id="KW-0472">Membrane</keyword>
<accession>A0A3G8JTX2</accession>
<reference evidence="2 3" key="1">
    <citation type="submission" date="2018-11" db="EMBL/GenBank/DDBJ databases">
        <title>Gordonia insulae sp. nov., isolated from an island soil.</title>
        <authorList>
            <person name="Kim Y.S."/>
            <person name="Kim S.B."/>
        </authorList>
    </citation>
    <scope>NUCLEOTIDE SEQUENCE [LARGE SCALE GENOMIC DNA]</scope>
    <source>
        <strain evidence="2 3">MMS17-SY073</strain>
    </source>
</reference>
<feature type="transmembrane region" description="Helical" evidence="1">
    <location>
        <begin position="87"/>
        <end position="106"/>
    </location>
</feature>
<keyword evidence="1" id="KW-1133">Transmembrane helix</keyword>
<dbReference type="Pfam" id="PF20589">
    <property type="entry name" value="DUF6790"/>
    <property type="match status" value="1"/>
</dbReference>
<proteinExistence type="predicted"/>
<name>A0A3G8JTX2_9ACTN</name>
<feature type="transmembrane region" description="Helical" evidence="1">
    <location>
        <begin position="144"/>
        <end position="167"/>
    </location>
</feature>
<evidence type="ECO:0000313" key="2">
    <source>
        <dbReference type="EMBL" id="AZG48604.1"/>
    </source>
</evidence>